<accession>A0A6P9A7E4</accession>
<keyword evidence="5 12" id="KW-0812">Transmembrane</keyword>
<dbReference type="OrthoDB" id="5835829at2759"/>
<dbReference type="FunCoup" id="A0A6P9A7E4">
    <property type="interactions" value="164"/>
</dbReference>
<evidence type="ECO:0000256" key="9">
    <source>
        <dbReference type="ARBA" id="ARBA00023180"/>
    </source>
</evidence>
<dbReference type="GO" id="GO:0016020">
    <property type="term" value="C:membrane"/>
    <property type="evidence" value="ECO:0007669"/>
    <property type="project" value="UniProtKB-SubCell"/>
</dbReference>
<dbReference type="Proteomes" id="UP000515158">
    <property type="component" value="Unplaced"/>
</dbReference>
<evidence type="ECO:0000313" key="14">
    <source>
        <dbReference type="RefSeq" id="XP_034253455.1"/>
    </source>
</evidence>
<dbReference type="KEGG" id="tpal:117652554"/>
<keyword evidence="7 12" id="KW-1133">Transmembrane helix</keyword>
<keyword evidence="12" id="KW-0732">Signal</keyword>
<keyword evidence="9" id="KW-0325">Glycoprotein</keyword>
<protein>
    <recommendedName>
        <fullName evidence="12">UDP-glucuronosyltransferase</fullName>
        <ecNumber evidence="12">2.4.1.17</ecNumber>
    </recommendedName>
</protein>
<dbReference type="AlphaFoldDB" id="A0A6P9A7E4"/>
<dbReference type="SUPFAM" id="SSF53756">
    <property type="entry name" value="UDP-Glycosyltransferase/glycogen phosphorylase"/>
    <property type="match status" value="1"/>
</dbReference>
<evidence type="ECO:0000256" key="2">
    <source>
        <dbReference type="ARBA" id="ARBA00009995"/>
    </source>
</evidence>
<dbReference type="GO" id="GO:0015020">
    <property type="term" value="F:glucuronosyltransferase activity"/>
    <property type="evidence" value="ECO:0007669"/>
    <property type="project" value="UniProtKB-EC"/>
</dbReference>
<comment type="subcellular location">
    <subcellularLocation>
        <location evidence="10">Endomembrane system</location>
        <topology evidence="10">Single-pass type I membrane protein</topology>
    </subcellularLocation>
    <subcellularLocation>
        <location evidence="1">Endoplasmic reticulum</location>
    </subcellularLocation>
    <subcellularLocation>
        <location evidence="12">Membrane</location>
        <topology evidence="12">Single-pass membrane protein</topology>
    </subcellularLocation>
</comment>
<dbReference type="InterPro" id="IPR050271">
    <property type="entry name" value="UDP-glycosyltransferase"/>
</dbReference>
<dbReference type="FunFam" id="3.40.50.2000:FF:000050">
    <property type="entry name" value="UDP-glucuronosyltransferase"/>
    <property type="match status" value="1"/>
</dbReference>
<dbReference type="InParanoid" id="A0A6P9A7E4"/>
<keyword evidence="13" id="KW-1185">Reference proteome</keyword>
<sequence>MCRTTTALAPMAALLLLAAVALPVADSYRVLGFFPFNGRSHNIMFKALMEVLADNGHEVVQFSPFPQKTPRANYTDVDLSKEFPSLVNSLTFEQMTSFSRFKIVELINNFAGPDLCRRVFETQHFKDVMSGKYGKFDVVFTEIFGSDCWSVVAYKLNLPLISVVTAPDFAWMHERVGSVDNPSYIITPDEPVAGKMSFLERAMNTYTYLMKRYKHKTILNDGADAVVRQFFGADTPPINELVRRTSLVLVNRHVSVNPAVPVTPNVVHVGGLHLKDTKAERVSSPRLEAGLRKWMDEAEHGVIFFTLGSLVRTSSLPKHTIQALLDAFGALPQRVLWKYEEDDLDLPPNVRTASWLPQTDVLAHPKMVLFITHGGLMGTTEAVLLGVPMLGIPLFADQEPNVLGYQHLGIALHLPHTEMTKDNMLAAIHKLTDTDKYRKRAREVADLYLDRPRSAAAEALWWTEYVVRNKGAPHLRPLGADMPLYQYLLLDVAAVFLAAVLAVVLVPVLLVRKLLAKPRAAPAKQSPKKKTN</sequence>
<proteinExistence type="inferred from homology"/>
<organism evidence="14">
    <name type="scientific">Thrips palmi</name>
    <name type="common">Melon thrips</name>
    <dbReference type="NCBI Taxonomy" id="161013"/>
    <lineage>
        <taxon>Eukaryota</taxon>
        <taxon>Metazoa</taxon>
        <taxon>Ecdysozoa</taxon>
        <taxon>Arthropoda</taxon>
        <taxon>Hexapoda</taxon>
        <taxon>Insecta</taxon>
        <taxon>Pterygota</taxon>
        <taxon>Neoptera</taxon>
        <taxon>Paraneoptera</taxon>
        <taxon>Thysanoptera</taxon>
        <taxon>Terebrantia</taxon>
        <taxon>Thripoidea</taxon>
        <taxon>Thripidae</taxon>
        <taxon>Thrips</taxon>
    </lineage>
</organism>
<keyword evidence="3 11" id="KW-0328">Glycosyltransferase</keyword>
<evidence type="ECO:0000256" key="1">
    <source>
        <dbReference type="ARBA" id="ARBA00004240"/>
    </source>
</evidence>
<evidence type="ECO:0000256" key="5">
    <source>
        <dbReference type="ARBA" id="ARBA00022692"/>
    </source>
</evidence>
<dbReference type="PROSITE" id="PS00375">
    <property type="entry name" value="UDPGT"/>
    <property type="match status" value="1"/>
</dbReference>
<keyword evidence="8 12" id="KW-0472">Membrane</keyword>
<evidence type="ECO:0000256" key="7">
    <source>
        <dbReference type="ARBA" id="ARBA00022989"/>
    </source>
</evidence>
<comment type="catalytic activity">
    <reaction evidence="12">
        <text>glucuronate acceptor + UDP-alpha-D-glucuronate = acceptor beta-D-glucuronoside + UDP + H(+)</text>
        <dbReference type="Rhea" id="RHEA:21032"/>
        <dbReference type="ChEBI" id="CHEBI:15378"/>
        <dbReference type="ChEBI" id="CHEBI:58052"/>
        <dbReference type="ChEBI" id="CHEBI:58223"/>
        <dbReference type="ChEBI" id="CHEBI:132367"/>
        <dbReference type="ChEBI" id="CHEBI:132368"/>
        <dbReference type="EC" id="2.4.1.17"/>
    </reaction>
</comment>
<evidence type="ECO:0000256" key="10">
    <source>
        <dbReference type="ARBA" id="ARBA00046288"/>
    </source>
</evidence>
<dbReference type="RefSeq" id="XP_034253455.1">
    <property type="nucleotide sequence ID" value="XM_034397564.1"/>
</dbReference>
<evidence type="ECO:0000256" key="6">
    <source>
        <dbReference type="ARBA" id="ARBA00022824"/>
    </source>
</evidence>
<gene>
    <name evidence="14" type="primary">LOC117652554</name>
</gene>
<dbReference type="Gene3D" id="3.40.50.2000">
    <property type="entry name" value="Glycogen Phosphorylase B"/>
    <property type="match status" value="1"/>
</dbReference>
<dbReference type="InterPro" id="IPR035595">
    <property type="entry name" value="UDP_glycos_trans_CS"/>
</dbReference>
<dbReference type="CDD" id="cd03784">
    <property type="entry name" value="GT1_Gtf-like"/>
    <property type="match status" value="1"/>
</dbReference>
<evidence type="ECO:0000313" key="13">
    <source>
        <dbReference type="Proteomes" id="UP000515158"/>
    </source>
</evidence>
<name>A0A6P9A7E4_THRPL</name>
<dbReference type="PANTHER" id="PTHR48043:SF145">
    <property type="entry name" value="FI06409P-RELATED"/>
    <property type="match status" value="1"/>
</dbReference>
<dbReference type="Pfam" id="PF00201">
    <property type="entry name" value="UDPGT"/>
    <property type="match status" value="1"/>
</dbReference>
<comment type="similarity">
    <text evidence="2 11">Belongs to the UDP-glycosyltransferase family.</text>
</comment>
<dbReference type="PANTHER" id="PTHR48043">
    <property type="entry name" value="EG:EG0003.4 PROTEIN-RELATED"/>
    <property type="match status" value="1"/>
</dbReference>
<evidence type="ECO:0000256" key="8">
    <source>
        <dbReference type="ARBA" id="ARBA00023136"/>
    </source>
</evidence>
<feature type="chain" id="PRO_5028519872" description="UDP-glucuronosyltransferase" evidence="12">
    <location>
        <begin position="28"/>
        <end position="532"/>
    </location>
</feature>
<evidence type="ECO:0000256" key="12">
    <source>
        <dbReference type="RuleBase" id="RU362059"/>
    </source>
</evidence>
<feature type="signal peptide" evidence="12">
    <location>
        <begin position="1"/>
        <end position="27"/>
    </location>
</feature>
<feature type="transmembrane region" description="Helical" evidence="12">
    <location>
        <begin position="484"/>
        <end position="511"/>
    </location>
</feature>
<keyword evidence="4 11" id="KW-0808">Transferase</keyword>
<dbReference type="GeneID" id="117652554"/>
<evidence type="ECO:0000256" key="11">
    <source>
        <dbReference type="RuleBase" id="RU003718"/>
    </source>
</evidence>
<evidence type="ECO:0000256" key="4">
    <source>
        <dbReference type="ARBA" id="ARBA00022679"/>
    </source>
</evidence>
<evidence type="ECO:0000256" key="3">
    <source>
        <dbReference type="ARBA" id="ARBA00022676"/>
    </source>
</evidence>
<dbReference type="EC" id="2.4.1.17" evidence="12"/>
<dbReference type="GO" id="GO:0005783">
    <property type="term" value="C:endoplasmic reticulum"/>
    <property type="evidence" value="ECO:0007669"/>
    <property type="project" value="UniProtKB-SubCell"/>
</dbReference>
<reference evidence="14" key="1">
    <citation type="submission" date="2025-08" db="UniProtKB">
        <authorList>
            <consortium name="RefSeq"/>
        </authorList>
    </citation>
    <scope>IDENTIFICATION</scope>
    <source>
        <tissue evidence="14">Total insect</tissue>
    </source>
</reference>
<dbReference type="InterPro" id="IPR002213">
    <property type="entry name" value="UDP_glucos_trans"/>
</dbReference>
<keyword evidence="6" id="KW-0256">Endoplasmic reticulum</keyword>